<accession>A0A2T0YT19</accession>
<evidence type="ECO:0000313" key="1">
    <source>
        <dbReference type="EMBL" id="PRZ18721.1"/>
    </source>
</evidence>
<keyword evidence="2" id="KW-1185">Reference proteome</keyword>
<evidence type="ECO:0008006" key="3">
    <source>
        <dbReference type="Google" id="ProtNLM"/>
    </source>
</evidence>
<protein>
    <recommendedName>
        <fullName evidence="3">Dihydroorotase</fullName>
    </recommendedName>
</protein>
<name>A0A2T0YT19_9MICC</name>
<sequence length="428" mass="44530">MTSTRAAHPPRLLTNGTIHSPSEPYADAMLVEDGLIAWVGSDETAAERKDPDLVIQDLDRALVAPAFVGWVNLEDSSEIAATGADATAAVSTGPASGHSSWADRVPAALDAAAAQGCGAARLSVELPVAALTEADAVQESLNAAFRAAADHRVRAYPVLTLTGLTDMGVADRLDAVRAAAELLRTVDAILGRPAALQLLAHEVLEQLLSIRLAAAQAQRQLVLQTDQSITPAADMVAALVDSTSEMRAKRQSPPGGLPTVLHGFDSAVREDWEALLNTGVQVVLRGRGHLATALSVGVPVSAVAEDGQSPWAAVTAHVHHESDPVSVRAGFNAQTRGAYRSLPETSGTPATSAQLDPGARATYTVWEVDSLAVQTPDSRTAAWSTDVRARTPLLPYLDGETLPRLLSTVIDGVEVSQPASHAGAGAQT</sequence>
<dbReference type="OrthoDB" id="3238066at2"/>
<dbReference type="SUPFAM" id="SSF51338">
    <property type="entry name" value="Composite domain of metallo-dependent hydrolases"/>
    <property type="match status" value="1"/>
</dbReference>
<dbReference type="InterPro" id="IPR011059">
    <property type="entry name" value="Metal-dep_hydrolase_composite"/>
</dbReference>
<dbReference type="Proteomes" id="UP000238217">
    <property type="component" value="Unassembled WGS sequence"/>
</dbReference>
<evidence type="ECO:0000313" key="2">
    <source>
        <dbReference type="Proteomes" id="UP000238217"/>
    </source>
</evidence>
<comment type="caution">
    <text evidence="1">The sequence shown here is derived from an EMBL/GenBank/DDBJ whole genome shotgun (WGS) entry which is preliminary data.</text>
</comment>
<dbReference type="Gene3D" id="2.30.40.10">
    <property type="entry name" value="Urease, subunit C, domain 1"/>
    <property type="match status" value="1"/>
</dbReference>
<dbReference type="GO" id="GO:0016810">
    <property type="term" value="F:hydrolase activity, acting on carbon-nitrogen (but not peptide) bonds"/>
    <property type="evidence" value="ECO:0007669"/>
    <property type="project" value="InterPro"/>
</dbReference>
<gene>
    <name evidence="1" type="ORF">BCL67_10127</name>
</gene>
<proteinExistence type="predicted"/>
<dbReference type="EMBL" id="PVTY01000001">
    <property type="protein sequence ID" value="PRZ18721.1"/>
    <property type="molecule type" value="Genomic_DNA"/>
</dbReference>
<dbReference type="AlphaFoldDB" id="A0A2T0YT19"/>
<organism evidence="1 2">
    <name type="scientific">Nesterenkonia sandarakina</name>
    <dbReference type="NCBI Taxonomy" id="272918"/>
    <lineage>
        <taxon>Bacteria</taxon>
        <taxon>Bacillati</taxon>
        <taxon>Actinomycetota</taxon>
        <taxon>Actinomycetes</taxon>
        <taxon>Micrococcales</taxon>
        <taxon>Micrococcaceae</taxon>
        <taxon>Nesterenkonia</taxon>
    </lineage>
</organism>
<reference evidence="1 2" key="1">
    <citation type="submission" date="2018-03" db="EMBL/GenBank/DDBJ databases">
        <title>Comparative analysis of microorganisms from saline springs in Andes Mountain Range, Colombia.</title>
        <authorList>
            <person name="Rubin E."/>
        </authorList>
    </citation>
    <scope>NUCLEOTIDE SEQUENCE [LARGE SCALE GENOMIC DNA]</scope>
    <source>
        <strain evidence="1 2">CG 35</strain>
    </source>
</reference>
<dbReference type="RefSeq" id="WP_106121458.1">
    <property type="nucleotide sequence ID" value="NZ_PVTY01000001.1"/>
</dbReference>